<feature type="signal peptide" evidence="2">
    <location>
        <begin position="1"/>
        <end position="26"/>
    </location>
</feature>
<reference evidence="3 4" key="1">
    <citation type="submission" date="2024-02" db="EMBL/GenBank/DDBJ databases">
        <authorList>
            <person name="Vignale AGUSTIN F."/>
            <person name="Sosa J E."/>
            <person name="Modenutti C."/>
        </authorList>
    </citation>
    <scope>NUCLEOTIDE SEQUENCE [LARGE SCALE GENOMIC DNA]</scope>
</reference>
<dbReference type="AlphaFoldDB" id="A0ABC8R367"/>
<keyword evidence="2" id="KW-0732">Signal</keyword>
<keyword evidence="1" id="KW-0472">Membrane</keyword>
<accession>A0ABC8R367</accession>
<dbReference type="PANTHER" id="PTHR36336">
    <property type="entry name" value="OS09G0560400 PROTEIN"/>
    <property type="match status" value="1"/>
</dbReference>
<gene>
    <name evidence="3" type="ORF">ILEXP_LOCUS6220</name>
</gene>
<keyword evidence="1" id="KW-1133">Transmembrane helix</keyword>
<organism evidence="3 4">
    <name type="scientific">Ilex paraguariensis</name>
    <name type="common">yerba mate</name>
    <dbReference type="NCBI Taxonomy" id="185542"/>
    <lineage>
        <taxon>Eukaryota</taxon>
        <taxon>Viridiplantae</taxon>
        <taxon>Streptophyta</taxon>
        <taxon>Embryophyta</taxon>
        <taxon>Tracheophyta</taxon>
        <taxon>Spermatophyta</taxon>
        <taxon>Magnoliopsida</taxon>
        <taxon>eudicotyledons</taxon>
        <taxon>Gunneridae</taxon>
        <taxon>Pentapetalae</taxon>
        <taxon>asterids</taxon>
        <taxon>campanulids</taxon>
        <taxon>Aquifoliales</taxon>
        <taxon>Aquifoliaceae</taxon>
        <taxon>Ilex</taxon>
    </lineage>
</organism>
<evidence type="ECO:0000313" key="3">
    <source>
        <dbReference type="EMBL" id="CAK9138866.1"/>
    </source>
</evidence>
<protein>
    <submittedName>
        <fullName evidence="3">Uncharacterized protein</fullName>
    </submittedName>
</protein>
<comment type="caution">
    <text evidence="3">The sequence shown here is derived from an EMBL/GenBank/DDBJ whole genome shotgun (WGS) entry which is preliminary data.</text>
</comment>
<keyword evidence="1" id="KW-0812">Transmembrane</keyword>
<evidence type="ECO:0000313" key="4">
    <source>
        <dbReference type="Proteomes" id="UP001642360"/>
    </source>
</evidence>
<sequence>MASSSSPPLLLFLLSVTLLNIVVVSTSSHISLRHETVRERREVARGVFGRRILMSFKETAAGGNVTFDCSRSGPCVACAYSEKNDEKYRCSETGYRLPLKCVEVGAASKEKDSKKRQNGRSALENTINEVKPQAMLHNTEELTISLTHRIMLDGSSTSDGGSQFYITYRSCIPAVDEEKLSVLGFEGIMFCMLLLSGSFVYFRRKRTGAMSATGAVRVPTSSRF</sequence>
<dbReference type="EMBL" id="CAUOFW020000924">
    <property type="protein sequence ID" value="CAK9138866.1"/>
    <property type="molecule type" value="Genomic_DNA"/>
</dbReference>
<evidence type="ECO:0000256" key="1">
    <source>
        <dbReference type="SAM" id="Phobius"/>
    </source>
</evidence>
<keyword evidence="4" id="KW-1185">Reference proteome</keyword>
<dbReference type="PANTHER" id="PTHR36336:SF1">
    <property type="entry name" value="OS09G0560400 PROTEIN"/>
    <property type="match status" value="1"/>
</dbReference>
<feature type="transmembrane region" description="Helical" evidence="1">
    <location>
        <begin position="180"/>
        <end position="202"/>
    </location>
</feature>
<evidence type="ECO:0000256" key="2">
    <source>
        <dbReference type="SAM" id="SignalP"/>
    </source>
</evidence>
<dbReference type="Proteomes" id="UP001642360">
    <property type="component" value="Unassembled WGS sequence"/>
</dbReference>
<proteinExistence type="predicted"/>
<feature type="chain" id="PRO_5044786068" evidence="2">
    <location>
        <begin position="27"/>
        <end position="224"/>
    </location>
</feature>
<name>A0ABC8R367_9AQUA</name>